<dbReference type="InterPro" id="IPR001452">
    <property type="entry name" value="SH3_domain"/>
</dbReference>
<dbReference type="SUPFAM" id="SSF50044">
    <property type="entry name" value="SH3-domain"/>
    <property type="match status" value="1"/>
</dbReference>
<dbReference type="SUPFAM" id="SSF64268">
    <property type="entry name" value="PX domain"/>
    <property type="match status" value="1"/>
</dbReference>
<dbReference type="InterPro" id="IPR001683">
    <property type="entry name" value="PX_dom"/>
</dbReference>
<dbReference type="Pfam" id="PF00018">
    <property type="entry name" value="SH3_1"/>
    <property type="match status" value="1"/>
</dbReference>
<dbReference type="Gene3D" id="2.30.30.40">
    <property type="entry name" value="SH3 Domains"/>
    <property type="match status" value="1"/>
</dbReference>
<dbReference type="Proteomes" id="UP001626550">
    <property type="component" value="Unassembled WGS sequence"/>
</dbReference>
<gene>
    <name evidence="4" type="ORF">Ciccas_001023</name>
</gene>
<dbReference type="AlphaFoldDB" id="A0ABD2QMC7"/>
<dbReference type="SMART" id="SM00326">
    <property type="entry name" value="SH3"/>
    <property type="match status" value="1"/>
</dbReference>
<protein>
    <recommendedName>
        <fullName evidence="3">SH3 domain-containing protein</fullName>
    </recommendedName>
</protein>
<feature type="domain" description="SH3" evidence="3">
    <location>
        <begin position="1"/>
        <end position="61"/>
    </location>
</feature>
<evidence type="ECO:0000259" key="3">
    <source>
        <dbReference type="PROSITE" id="PS50002"/>
    </source>
</evidence>
<dbReference type="Pfam" id="PF00787">
    <property type="entry name" value="PX"/>
    <property type="match status" value="1"/>
</dbReference>
<accession>A0ABD2QMC7</accession>
<comment type="caution">
    <text evidence="4">The sequence shown here is derived from an EMBL/GenBank/DDBJ whole genome shotgun (WGS) entry which is preliminary data.</text>
</comment>
<keyword evidence="1 2" id="KW-0728">SH3 domain</keyword>
<organism evidence="4 5">
    <name type="scientific">Cichlidogyrus casuarinus</name>
    <dbReference type="NCBI Taxonomy" id="1844966"/>
    <lineage>
        <taxon>Eukaryota</taxon>
        <taxon>Metazoa</taxon>
        <taxon>Spiralia</taxon>
        <taxon>Lophotrochozoa</taxon>
        <taxon>Platyhelminthes</taxon>
        <taxon>Monogenea</taxon>
        <taxon>Monopisthocotylea</taxon>
        <taxon>Dactylogyridea</taxon>
        <taxon>Ancyrocephalidae</taxon>
        <taxon>Cichlidogyrus</taxon>
    </lineage>
</organism>
<evidence type="ECO:0000256" key="2">
    <source>
        <dbReference type="PROSITE-ProRule" id="PRU00192"/>
    </source>
</evidence>
<evidence type="ECO:0000313" key="5">
    <source>
        <dbReference type="Proteomes" id="UP001626550"/>
    </source>
</evidence>
<proteinExistence type="predicted"/>
<evidence type="ECO:0000256" key="1">
    <source>
        <dbReference type="ARBA" id="ARBA00022443"/>
    </source>
</evidence>
<dbReference type="PROSITE" id="PS50002">
    <property type="entry name" value="SH3"/>
    <property type="match status" value="1"/>
</dbReference>
<dbReference type="Gene3D" id="3.30.1520.10">
    <property type="entry name" value="Phox-like domain"/>
    <property type="match status" value="1"/>
</dbReference>
<dbReference type="PANTHER" id="PTHR45827:SF1">
    <property type="entry name" value="SORTING NEXIN"/>
    <property type="match status" value="1"/>
</dbReference>
<reference evidence="4 5" key="1">
    <citation type="submission" date="2024-11" db="EMBL/GenBank/DDBJ databases">
        <title>Adaptive evolution of stress response genes in parasites aligns with host niche diversity.</title>
        <authorList>
            <person name="Hahn C."/>
            <person name="Resl P."/>
        </authorList>
    </citation>
    <scope>NUCLEOTIDE SEQUENCE [LARGE SCALE GENOMIC DNA]</scope>
    <source>
        <strain evidence="4">EGGRZ-B1_66</strain>
        <tissue evidence="4">Body</tissue>
    </source>
</reference>
<evidence type="ECO:0000313" key="4">
    <source>
        <dbReference type="EMBL" id="KAL3320287.1"/>
    </source>
</evidence>
<dbReference type="InterPro" id="IPR036028">
    <property type="entry name" value="SH3-like_dom_sf"/>
</dbReference>
<keyword evidence="5" id="KW-1185">Reference proteome</keyword>
<dbReference type="PANTHER" id="PTHR45827">
    <property type="entry name" value="SORTING NEXIN"/>
    <property type="match status" value="1"/>
</dbReference>
<dbReference type="InterPro" id="IPR036871">
    <property type="entry name" value="PX_dom_sf"/>
</dbReference>
<name>A0ABD2QMC7_9PLAT</name>
<sequence length="233" mass="26935">MVKQVVVKYTFDAQSEVELSVRESEQCTVVDESVGEGWWMLRNDKGQTGLVPIDFVTVLESTAVTSQNQEFGEYNKWDSWDDSPSDEEKSGGEELFLTSDPVTVEKSEVGIDSIDGTWLWQARGHPFTCKLDDFKKGSKFKGLKSYIEYSLRPSFKNVEEFVKERQKLLQQWLNRVCQHPILSQSKVFQHFITCNDEKQWKIGKRDAENDKFQGGRFYLSVYSPERWSTADAL</sequence>
<dbReference type="EMBL" id="JBJKFK010000063">
    <property type="protein sequence ID" value="KAL3320287.1"/>
    <property type="molecule type" value="Genomic_DNA"/>
</dbReference>